<keyword evidence="2" id="KW-1185">Reference proteome</keyword>
<evidence type="ECO:0000313" key="1">
    <source>
        <dbReference type="EMBL" id="TYA12193.1"/>
    </source>
</evidence>
<dbReference type="AlphaFoldDB" id="A0A5D0CQQ2"/>
<gene>
    <name evidence="1" type="ORF">FRY98_15895</name>
</gene>
<accession>A0A5D0CQQ2</accession>
<reference evidence="1 2" key="1">
    <citation type="submission" date="2019-08" db="EMBL/GenBank/DDBJ databases">
        <title>Genome sequencing of Paenibacillus faecis DSM 23593(T).</title>
        <authorList>
            <person name="Kook J.-K."/>
            <person name="Park S.-N."/>
            <person name="Lim Y.K."/>
        </authorList>
    </citation>
    <scope>NUCLEOTIDE SEQUENCE [LARGE SCALE GENOMIC DNA]</scope>
    <source>
        <strain evidence="1 2">DSM 23593</strain>
    </source>
</reference>
<organism evidence="1 2">
    <name type="scientific">Paenibacillus faecis</name>
    <dbReference type="NCBI Taxonomy" id="862114"/>
    <lineage>
        <taxon>Bacteria</taxon>
        <taxon>Bacillati</taxon>
        <taxon>Bacillota</taxon>
        <taxon>Bacilli</taxon>
        <taxon>Bacillales</taxon>
        <taxon>Paenibacillaceae</taxon>
        <taxon>Paenibacillus</taxon>
    </lineage>
</organism>
<comment type="caution">
    <text evidence="1">The sequence shown here is derived from an EMBL/GenBank/DDBJ whole genome shotgun (WGS) entry which is preliminary data.</text>
</comment>
<dbReference type="RefSeq" id="WP_148453673.1">
    <property type="nucleotide sequence ID" value="NZ_VSDO01000003.1"/>
</dbReference>
<dbReference type="OrthoDB" id="2667186at2"/>
<dbReference type="EMBL" id="VSDO01000003">
    <property type="protein sequence ID" value="TYA12193.1"/>
    <property type="molecule type" value="Genomic_DNA"/>
</dbReference>
<proteinExistence type="predicted"/>
<evidence type="ECO:0000313" key="2">
    <source>
        <dbReference type="Proteomes" id="UP000325218"/>
    </source>
</evidence>
<name>A0A5D0CQQ2_9BACL</name>
<dbReference type="Proteomes" id="UP000325218">
    <property type="component" value="Unassembled WGS sequence"/>
</dbReference>
<sequence length="833" mass="91063">MAKMDWKNSDVVKAEDMNQIGREINLLHTEWKDRLDTADTDPVTLQPGVQMVHAAKDARFRLGEMKGRTLINVLGDSGSCDSLQGWSDTGRFTIDTTNKVEGSASIKGTLLTGDPYVDLNQIIRYQPSKFYVAVGEVKVPSGVQARLRMVESERPETERASEVILSSTGDKFKTLFFKVPQNAFSESGTVYFGAVFVGSQGSTGNVDALRIYEISASEYDSLNKMTAEQVAAKYPFVPSGIVGVENPYVIGTSDNLLPPFYEWTDYGTGNKVISPYQGMIAASSENFAFGYRLPCLPNRTYTISAAHNGVMALQTSDADGNPLNLNGSYQQVQQLSITTTTNDKFINVLLSNGSLSVGTYTFKNPMLTLGTVPKPFLPQRKSMLAFQTELHANPTDGSDPDVLFERDGQYFKLAKWKKMNLDGSLNWAFLDGAVDGLSKRVSFVNALDIAAMNYGFLTKYDGKRLVTNVETYGNPDSFAVSSSGATLCIANTDSGWGSSYTPTADEIKAYFMGWKMTIQGSSTGIEPYNNSGNKVWVNILSWDGTKFFMLGATTTLPTQVSDVNYVPYQLLYRLVKDTVESVVSEGSLTLTEGENKVEVGTGIVLRERANPVSNGPDYNVNNTELPSSILKHKTGKILSLYKNNLMDDRWSVFTWDAPYGLEGLYTSAANFDPTAAYSVTYIKLDKSPIQPITGTLGANEKAQISDLTAGVAEALHRVSVVEQKKADEDTPSSAWITPTLLNGATPYGPYTPQYMKKDGRVYLRGEAVLTALGVPVFRLPEGYRPDRRPRFIGYSFSTQVVPGEIIVTETGEVTILSGGLSAVSFDGVSFLAK</sequence>
<protein>
    <submittedName>
        <fullName evidence="1">Uncharacterized protein</fullName>
    </submittedName>
</protein>